<evidence type="ECO:0000313" key="2">
    <source>
        <dbReference type="Proteomes" id="UP000709295"/>
    </source>
</evidence>
<reference evidence="1" key="1">
    <citation type="submission" date="2021-01" db="EMBL/GenBank/DDBJ databases">
        <title>Phytophthora aleatoria, a newly-described species from Pinus radiata is distinct from Phytophthora cactorum isolates based on comparative genomics.</title>
        <authorList>
            <person name="Mcdougal R."/>
            <person name="Panda P."/>
            <person name="Williams N."/>
            <person name="Studholme D.J."/>
        </authorList>
    </citation>
    <scope>NUCLEOTIDE SEQUENCE</scope>
    <source>
        <strain evidence="1">NZFS 4037</strain>
    </source>
</reference>
<accession>A0A8J5J5W8</accession>
<protein>
    <submittedName>
        <fullName evidence="1">Uncharacterized protein</fullName>
    </submittedName>
</protein>
<dbReference type="EMBL" id="JAENGY010000035">
    <property type="protein sequence ID" value="KAG6976301.1"/>
    <property type="molecule type" value="Genomic_DNA"/>
</dbReference>
<organism evidence="1 2">
    <name type="scientific">Phytophthora aleatoria</name>
    <dbReference type="NCBI Taxonomy" id="2496075"/>
    <lineage>
        <taxon>Eukaryota</taxon>
        <taxon>Sar</taxon>
        <taxon>Stramenopiles</taxon>
        <taxon>Oomycota</taxon>
        <taxon>Peronosporomycetes</taxon>
        <taxon>Peronosporales</taxon>
        <taxon>Peronosporaceae</taxon>
        <taxon>Phytophthora</taxon>
    </lineage>
</organism>
<evidence type="ECO:0000313" key="1">
    <source>
        <dbReference type="EMBL" id="KAG6976301.1"/>
    </source>
</evidence>
<sequence length="76" mass="8203">MTGGLLHSEVLARMHEALAQDVLKKYSVLSLMTMLKTKSGSSFVKFIDIAAGIPRDVIVNDAVIDTGINMIVEGLK</sequence>
<dbReference type="AlphaFoldDB" id="A0A8J5J5W8"/>
<dbReference type="Proteomes" id="UP000709295">
    <property type="component" value="Unassembled WGS sequence"/>
</dbReference>
<keyword evidence="2" id="KW-1185">Reference proteome</keyword>
<comment type="caution">
    <text evidence="1">The sequence shown here is derived from an EMBL/GenBank/DDBJ whole genome shotgun (WGS) entry which is preliminary data.</text>
</comment>
<gene>
    <name evidence="1" type="ORF">JG688_00001519</name>
</gene>
<proteinExistence type="predicted"/>
<name>A0A8J5J5W8_9STRA</name>